<feature type="transmembrane region" description="Helical" evidence="2">
    <location>
        <begin position="131"/>
        <end position="149"/>
    </location>
</feature>
<sequence>MPWSEAALLPTVVAAVACGLLALPVPALLARLPEPEPDAPAVPEPTLVGEPLVETPPASPLGPPPPKEPYAAIAALPGLRPGLVLGCALVGAAFGAAVGWTGALLFLVPLVPVGAVLLVIDWRTTLLPTRVLHPTYALLAVLLPLAALLDGDAGGLLGAAGGWLLVGGWFWVFWAVLHAWGFGDVRLARVLGPALGYLGWSHAVVGLGLMVFLGGIGGVALSLLRSSLRRRYPYGPFMLVGAALAVVAAPAVAAGLGY</sequence>
<feature type="transmembrane region" description="Helical" evidence="2">
    <location>
        <begin position="70"/>
        <end position="90"/>
    </location>
</feature>
<evidence type="ECO:0000313" key="4">
    <source>
        <dbReference type="Proteomes" id="UP000281738"/>
    </source>
</evidence>
<dbReference type="GO" id="GO:0008168">
    <property type="term" value="F:methyltransferase activity"/>
    <property type="evidence" value="ECO:0007669"/>
    <property type="project" value="UniProtKB-KW"/>
</dbReference>
<feature type="transmembrane region" description="Helical" evidence="2">
    <location>
        <begin position="156"/>
        <end position="180"/>
    </location>
</feature>
<comment type="caution">
    <text evidence="3">The sequence shown here is derived from an EMBL/GenBank/DDBJ whole genome shotgun (WGS) entry which is preliminary data.</text>
</comment>
<reference evidence="3 4" key="1">
    <citation type="submission" date="2018-11" db="EMBL/GenBank/DDBJ databases">
        <title>Sequencing the genomes of 1000 actinobacteria strains.</title>
        <authorList>
            <person name="Klenk H.-P."/>
        </authorList>
    </citation>
    <scope>NUCLEOTIDE SEQUENCE [LARGE SCALE GENOMIC DNA]</scope>
    <source>
        <strain evidence="3 4">DSM 12652</strain>
    </source>
</reference>
<protein>
    <submittedName>
        <fullName evidence="3">Leader peptidase (Prepilin peptidase)/N-methyltransferase</fullName>
    </submittedName>
</protein>
<evidence type="ECO:0000313" key="3">
    <source>
        <dbReference type="EMBL" id="ROR90587.1"/>
    </source>
</evidence>
<feature type="transmembrane region" description="Helical" evidence="2">
    <location>
        <begin position="236"/>
        <end position="256"/>
    </location>
</feature>
<feature type="transmembrane region" description="Helical" evidence="2">
    <location>
        <begin position="200"/>
        <end position="224"/>
    </location>
</feature>
<dbReference type="OrthoDB" id="2087435at2"/>
<feature type="region of interest" description="Disordered" evidence="1">
    <location>
        <begin position="39"/>
        <end position="64"/>
    </location>
</feature>
<keyword evidence="3" id="KW-0808">Transferase</keyword>
<dbReference type="AlphaFoldDB" id="A0A3N2CSQ4"/>
<keyword evidence="2" id="KW-0472">Membrane</keyword>
<keyword evidence="3" id="KW-0489">Methyltransferase</keyword>
<gene>
    <name evidence="3" type="ORF">EDD33_1433</name>
</gene>
<proteinExistence type="predicted"/>
<dbReference type="RefSeq" id="WP_123389712.1">
    <property type="nucleotide sequence ID" value="NZ_RKHO01000001.1"/>
</dbReference>
<evidence type="ECO:0000256" key="2">
    <source>
        <dbReference type="SAM" id="Phobius"/>
    </source>
</evidence>
<dbReference type="EMBL" id="RKHO01000001">
    <property type="protein sequence ID" value="ROR90587.1"/>
    <property type="molecule type" value="Genomic_DNA"/>
</dbReference>
<feature type="transmembrane region" description="Helical" evidence="2">
    <location>
        <begin position="97"/>
        <end position="119"/>
    </location>
</feature>
<organism evidence="3 4">
    <name type="scientific">Nocardioides aurantiacus</name>
    <dbReference type="NCBI Taxonomy" id="86796"/>
    <lineage>
        <taxon>Bacteria</taxon>
        <taxon>Bacillati</taxon>
        <taxon>Actinomycetota</taxon>
        <taxon>Actinomycetes</taxon>
        <taxon>Propionibacteriales</taxon>
        <taxon>Nocardioidaceae</taxon>
        <taxon>Nocardioides</taxon>
    </lineage>
</organism>
<evidence type="ECO:0000256" key="1">
    <source>
        <dbReference type="SAM" id="MobiDB-lite"/>
    </source>
</evidence>
<keyword evidence="2" id="KW-0812">Transmembrane</keyword>
<dbReference type="GO" id="GO:0032259">
    <property type="term" value="P:methylation"/>
    <property type="evidence" value="ECO:0007669"/>
    <property type="project" value="UniProtKB-KW"/>
</dbReference>
<keyword evidence="4" id="KW-1185">Reference proteome</keyword>
<dbReference type="Proteomes" id="UP000281738">
    <property type="component" value="Unassembled WGS sequence"/>
</dbReference>
<keyword evidence="2" id="KW-1133">Transmembrane helix</keyword>
<accession>A0A3N2CSQ4</accession>
<name>A0A3N2CSQ4_9ACTN</name>